<name>A0ABT9IWX9_9BACL</name>
<sequence length="174" mass="19931">MKFRPIPMLVSLIVSISVLFGGWFAYNSYALTNPMTKIISNIEGVENVNTTFETNEVIIEITMDPNVSLREVIQQIETEGDSVINDREITYNIIDDSNSTIEKWWSSALFDVAQAMESGQYGDIPLKLEQHKENIEGLEVKTEMDENNVYVQLTYEDSYKIIILPRTPAELEVW</sequence>
<protein>
    <submittedName>
        <fullName evidence="1">Uncharacterized protein</fullName>
    </submittedName>
</protein>
<evidence type="ECO:0000313" key="2">
    <source>
        <dbReference type="Proteomes" id="UP001231941"/>
    </source>
</evidence>
<reference evidence="1 2" key="1">
    <citation type="submission" date="2023-08" db="EMBL/GenBank/DDBJ databases">
        <authorList>
            <person name="Park J.-S."/>
        </authorList>
    </citation>
    <scope>NUCLEOTIDE SEQUENCE [LARGE SCALE GENOMIC DNA]</scope>
    <source>
        <strain evidence="1 2">2205SS18-9</strain>
    </source>
</reference>
<keyword evidence="2" id="KW-1185">Reference proteome</keyword>
<organism evidence="1 2">
    <name type="scientific">Chengkuizengella axinellae</name>
    <dbReference type="NCBI Taxonomy" id="3064388"/>
    <lineage>
        <taxon>Bacteria</taxon>
        <taxon>Bacillati</taxon>
        <taxon>Bacillota</taxon>
        <taxon>Bacilli</taxon>
        <taxon>Bacillales</taxon>
        <taxon>Paenibacillaceae</taxon>
        <taxon>Chengkuizengella</taxon>
    </lineage>
</organism>
<accession>A0ABT9IWX9</accession>
<gene>
    <name evidence="1" type="ORF">Q5Y73_06995</name>
</gene>
<dbReference type="RefSeq" id="WP_305991144.1">
    <property type="nucleotide sequence ID" value="NZ_JAVAMP010000002.1"/>
</dbReference>
<comment type="caution">
    <text evidence="1">The sequence shown here is derived from an EMBL/GenBank/DDBJ whole genome shotgun (WGS) entry which is preliminary data.</text>
</comment>
<dbReference type="Proteomes" id="UP001231941">
    <property type="component" value="Unassembled WGS sequence"/>
</dbReference>
<proteinExistence type="predicted"/>
<dbReference type="EMBL" id="JAVAMP010000002">
    <property type="protein sequence ID" value="MDP5273845.1"/>
    <property type="molecule type" value="Genomic_DNA"/>
</dbReference>
<evidence type="ECO:0000313" key="1">
    <source>
        <dbReference type="EMBL" id="MDP5273845.1"/>
    </source>
</evidence>